<evidence type="ECO:0000313" key="3">
    <source>
        <dbReference type="EMBL" id="CAG1858490.1"/>
    </source>
</evidence>
<keyword evidence="1" id="KW-0472">Membrane</keyword>
<dbReference type="Gramene" id="Ma01_t04000.1">
    <property type="protein sequence ID" value="Ma01_p04000.1"/>
    <property type="gene ID" value="Ma01_g04000"/>
</dbReference>
<dbReference type="InParanoid" id="A0A804HQ18"/>
<evidence type="ECO:0000313" key="5">
    <source>
        <dbReference type="Proteomes" id="UP000012960"/>
    </source>
</evidence>
<dbReference type="PANTHER" id="PTHR31325">
    <property type="entry name" value="OS01G0798800 PROTEIN-RELATED"/>
    <property type="match status" value="1"/>
</dbReference>
<evidence type="ECO:0000259" key="2">
    <source>
        <dbReference type="Pfam" id="PF13968"/>
    </source>
</evidence>
<feature type="transmembrane region" description="Helical" evidence="1">
    <location>
        <begin position="20"/>
        <end position="36"/>
    </location>
</feature>
<evidence type="ECO:0000313" key="4">
    <source>
        <dbReference type="EnsemblPlants" id="Ma01_p04000.1"/>
    </source>
</evidence>
<feature type="transmembrane region" description="Helical" evidence="1">
    <location>
        <begin position="90"/>
        <end position="110"/>
    </location>
</feature>
<dbReference type="EnsemblPlants" id="Ma01_t04000.1">
    <property type="protein sequence ID" value="Ma01_p04000.1"/>
    <property type="gene ID" value="Ma01_g04000"/>
</dbReference>
<keyword evidence="5" id="KW-1185">Reference proteome</keyword>
<protein>
    <submittedName>
        <fullName evidence="3">(wild Malaysian banana) hypothetical protein</fullName>
    </submittedName>
</protein>
<feature type="transmembrane region" description="Helical" evidence="1">
    <location>
        <begin position="307"/>
        <end position="334"/>
    </location>
</feature>
<reference evidence="3" key="1">
    <citation type="submission" date="2021-03" db="EMBL/GenBank/DDBJ databases">
        <authorList>
            <consortium name="Genoscope - CEA"/>
            <person name="William W."/>
        </authorList>
    </citation>
    <scope>NUCLEOTIDE SEQUENCE</scope>
    <source>
        <strain evidence="3">Doubled-haploid Pahang</strain>
    </source>
</reference>
<keyword evidence="1" id="KW-1133">Transmembrane helix</keyword>
<dbReference type="InterPro" id="IPR025315">
    <property type="entry name" value="DUF4220"/>
</dbReference>
<accession>A0A804HQ18</accession>
<name>A0A804HQ18_MUSAM</name>
<reference evidence="4" key="2">
    <citation type="submission" date="2021-05" db="UniProtKB">
        <authorList>
            <consortium name="EnsemblPlants"/>
        </authorList>
    </citation>
    <scope>IDENTIFICATION</scope>
    <source>
        <strain evidence="4">subsp. malaccensis</strain>
    </source>
</reference>
<feature type="transmembrane region" description="Helical" evidence="1">
    <location>
        <begin position="48"/>
        <end position="70"/>
    </location>
</feature>
<dbReference type="OMA" id="HIPRRTH"/>
<dbReference type="EMBL" id="HG996466">
    <property type="protein sequence ID" value="CAG1858490.1"/>
    <property type="molecule type" value="Genomic_DNA"/>
</dbReference>
<dbReference type="Proteomes" id="UP000012960">
    <property type="component" value="Unplaced"/>
</dbReference>
<organism evidence="4 5">
    <name type="scientific">Musa acuminata subsp. malaccensis</name>
    <name type="common">Wild banana</name>
    <name type="synonym">Musa malaccensis</name>
    <dbReference type="NCBI Taxonomy" id="214687"/>
    <lineage>
        <taxon>Eukaryota</taxon>
        <taxon>Viridiplantae</taxon>
        <taxon>Streptophyta</taxon>
        <taxon>Embryophyta</taxon>
        <taxon>Tracheophyta</taxon>
        <taxon>Spermatophyta</taxon>
        <taxon>Magnoliopsida</taxon>
        <taxon>Liliopsida</taxon>
        <taxon>Zingiberales</taxon>
        <taxon>Musaceae</taxon>
        <taxon>Musa</taxon>
    </lineage>
</organism>
<proteinExistence type="predicted"/>
<sequence>MEIFPYRWRQAWNDWDLRSFILMSLTLQMILIFSGSHRNHVVSRWISFILWSAYLLADWVATFALGIFSNNHTGSDCASSSHSTLNEDRLAFWSPFLLLHLGGPDTITAFSLEDNELWMRHLMGLVFQVAVAFYVFVGSLPETRLTAPAAMMFLAEILKSGEKSWSLMSASMDSLRNSMVEPPDPGTNFAKPWKPNTSEDPISPVMMVTKAHQYFHTFKRLMVDLIILSLHDRNDSQSFFLKRSPIQASKVIETELSFVYEVLYNKSSLPHTVAGPWLRFTRFFSIPTAFLLFLFTQKHGYEEIDIIITCTLLVRALVLEIYSVALLAFSNWAFTVPHFQLRLRYKLFLAATEQAEMNKSISEEENLAGTSRWNSTKAFCCGTLPLISATNPTAPNRVCRITCLTSRCMIRHGDEHLCRGNEVSARADEAGACRMVHGVEIGSPPVDMKGDRSKSVVFDACKLAKDLLQLEEEVS</sequence>
<keyword evidence="1" id="KW-0812">Transmembrane</keyword>
<feature type="transmembrane region" description="Helical" evidence="1">
    <location>
        <begin position="122"/>
        <end position="141"/>
    </location>
</feature>
<evidence type="ECO:0000256" key="1">
    <source>
        <dbReference type="SAM" id="Phobius"/>
    </source>
</evidence>
<feature type="domain" description="DUF4220" evidence="2">
    <location>
        <begin position="51"/>
        <end position="336"/>
    </location>
</feature>
<dbReference type="Pfam" id="PF13968">
    <property type="entry name" value="DUF4220"/>
    <property type="match status" value="1"/>
</dbReference>
<gene>
    <name evidence="3" type="ORF">GSMUA_287850.1</name>
</gene>
<dbReference type="AlphaFoldDB" id="A0A804HQ18"/>